<dbReference type="RefSeq" id="WP_072783491.1">
    <property type="nucleotide sequence ID" value="NZ_CP045292.1"/>
</dbReference>
<evidence type="ECO:0000313" key="2">
    <source>
        <dbReference type="Proteomes" id="UP000184232"/>
    </source>
</evidence>
<sequence length="137" mass="16070">MIEFDFTELNLLNKLLNKVKYTELDSYDLNQFANSPITNRIMEKIQTEFKPLAEKTPRIHNNGIPKFEFKLENYVGKAITNRLEHMDLSSFRTIAEWDKSQTEKFAKDILGIIDFEESELNKLTEYITEKAKEKTSG</sequence>
<name>A0A1M6H553_9FLAO</name>
<dbReference type="OrthoDB" id="1377376at2"/>
<proteinExistence type="predicted"/>
<reference evidence="1 2" key="1">
    <citation type="submission" date="2016-11" db="EMBL/GenBank/DDBJ databases">
        <authorList>
            <person name="Jaros S."/>
            <person name="Januszkiewicz K."/>
            <person name="Wedrychowicz H."/>
        </authorList>
    </citation>
    <scope>NUCLEOTIDE SEQUENCE [LARGE SCALE GENOMIC DNA]</scope>
    <source>
        <strain evidence="1 2">DSM 22807</strain>
    </source>
</reference>
<gene>
    <name evidence="1" type="ORF">SAMN05444337_1433</name>
</gene>
<protein>
    <submittedName>
        <fullName evidence="1">Uncharacterized protein</fullName>
    </submittedName>
</protein>
<evidence type="ECO:0000313" key="1">
    <source>
        <dbReference type="EMBL" id="SHJ17333.1"/>
    </source>
</evidence>
<dbReference type="AlphaFoldDB" id="A0A1M6H553"/>
<dbReference type="EMBL" id="FQZH01000002">
    <property type="protein sequence ID" value="SHJ17333.1"/>
    <property type="molecule type" value="Genomic_DNA"/>
</dbReference>
<dbReference type="Proteomes" id="UP000184232">
    <property type="component" value="Unassembled WGS sequence"/>
</dbReference>
<organism evidence="1 2">
    <name type="scientific">Flavobacterium haoranii</name>
    <dbReference type="NCBI Taxonomy" id="683124"/>
    <lineage>
        <taxon>Bacteria</taxon>
        <taxon>Pseudomonadati</taxon>
        <taxon>Bacteroidota</taxon>
        <taxon>Flavobacteriia</taxon>
        <taxon>Flavobacteriales</taxon>
        <taxon>Flavobacteriaceae</taxon>
        <taxon>Flavobacterium</taxon>
    </lineage>
</organism>
<accession>A0A1M6H553</accession>
<keyword evidence="2" id="KW-1185">Reference proteome</keyword>